<name>A0ABW4GER2_9ACTN</name>
<accession>A0ABW4GER2</accession>
<organism evidence="1 2">
    <name type="scientific">Nonomuraea guangzhouensis</name>
    <dbReference type="NCBI Taxonomy" id="1291555"/>
    <lineage>
        <taxon>Bacteria</taxon>
        <taxon>Bacillati</taxon>
        <taxon>Actinomycetota</taxon>
        <taxon>Actinomycetes</taxon>
        <taxon>Streptosporangiales</taxon>
        <taxon>Streptosporangiaceae</taxon>
        <taxon>Nonomuraea</taxon>
    </lineage>
</organism>
<comment type="caution">
    <text evidence="1">The sequence shown here is derived from an EMBL/GenBank/DDBJ whole genome shotgun (WGS) entry which is preliminary data.</text>
</comment>
<sequence length="54" mass="6419">MSDEVIERAEQVADERLDVDEYYTDVERRAVLLVEKEVKRRRARLGLRWRATGA</sequence>
<dbReference type="RefSeq" id="WP_219529638.1">
    <property type="nucleotide sequence ID" value="NZ_JAHKRM010000007.1"/>
</dbReference>
<evidence type="ECO:0000313" key="2">
    <source>
        <dbReference type="Proteomes" id="UP001597097"/>
    </source>
</evidence>
<reference evidence="2" key="1">
    <citation type="journal article" date="2019" name="Int. J. Syst. Evol. Microbiol.">
        <title>The Global Catalogue of Microorganisms (GCM) 10K type strain sequencing project: providing services to taxonomists for standard genome sequencing and annotation.</title>
        <authorList>
            <consortium name="The Broad Institute Genomics Platform"/>
            <consortium name="The Broad Institute Genome Sequencing Center for Infectious Disease"/>
            <person name="Wu L."/>
            <person name="Ma J."/>
        </authorList>
    </citation>
    <scope>NUCLEOTIDE SEQUENCE [LARGE SCALE GENOMIC DNA]</scope>
    <source>
        <strain evidence="2">CGMCC 1.15399</strain>
    </source>
</reference>
<proteinExistence type="predicted"/>
<protein>
    <submittedName>
        <fullName evidence="1">Uncharacterized protein</fullName>
    </submittedName>
</protein>
<evidence type="ECO:0000313" key="1">
    <source>
        <dbReference type="EMBL" id="MFD1541035.1"/>
    </source>
</evidence>
<dbReference type="Proteomes" id="UP001597097">
    <property type="component" value="Unassembled WGS sequence"/>
</dbReference>
<dbReference type="EMBL" id="JBHUCM010000023">
    <property type="protein sequence ID" value="MFD1541035.1"/>
    <property type="molecule type" value="Genomic_DNA"/>
</dbReference>
<keyword evidence="2" id="KW-1185">Reference proteome</keyword>
<gene>
    <name evidence="1" type="ORF">ACFSJ0_28530</name>
</gene>